<accession>A0A1J9Q719</accession>
<evidence type="ECO:0000313" key="1">
    <source>
        <dbReference type="EMBL" id="OJD16035.1"/>
    </source>
</evidence>
<reference evidence="1 2" key="1">
    <citation type="submission" date="2015-08" db="EMBL/GenBank/DDBJ databases">
        <title>Emmonsia species relationships and genome sequence.</title>
        <authorList>
            <person name="Cuomo C.A."/>
            <person name="Schwartz I.S."/>
            <person name="Kenyon C."/>
            <person name="De Hoog G.S."/>
            <person name="Govender N.P."/>
            <person name="Botha A."/>
            <person name="Moreno L."/>
            <person name="De Vries M."/>
            <person name="Munoz J.F."/>
            <person name="Stielow J.B."/>
        </authorList>
    </citation>
    <scope>NUCLEOTIDE SEQUENCE [LARGE SCALE GENOMIC DNA]</scope>
    <source>
        <strain evidence="1 2">EI222</strain>
    </source>
</reference>
<dbReference type="AlphaFoldDB" id="A0A1J9Q719"/>
<dbReference type="VEuPathDB" id="FungiDB:ACJ73_08918"/>
<dbReference type="EMBL" id="LGTZ01002281">
    <property type="protein sequence ID" value="OJD16035.1"/>
    <property type="molecule type" value="Genomic_DNA"/>
</dbReference>
<evidence type="ECO:0000313" key="2">
    <source>
        <dbReference type="Proteomes" id="UP000242791"/>
    </source>
</evidence>
<gene>
    <name evidence="1" type="ORF">ACJ73_08918</name>
</gene>
<dbReference type="Proteomes" id="UP000242791">
    <property type="component" value="Unassembled WGS sequence"/>
</dbReference>
<organism evidence="1 2">
    <name type="scientific">Blastomyces percursus</name>
    <dbReference type="NCBI Taxonomy" id="1658174"/>
    <lineage>
        <taxon>Eukaryota</taxon>
        <taxon>Fungi</taxon>
        <taxon>Dikarya</taxon>
        <taxon>Ascomycota</taxon>
        <taxon>Pezizomycotina</taxon>
        <taxon>Eurotiomycetes</taxon>
        <taxon>Eurotiomycetidae</taxon>
        <taxon>Onygenales</taxon>
        <taxon>Ajellomycetaceae</taxon>
        <taxon>Blastomyces</taxon>
    </lineage>
</organism>
<comment type="caution">
    <text evidence="1">The sequence shown here is derived from an EMBL/GenBank/DDBJ whole genome shotgun (WGS) entry which is preliminary data.</text>
</comment>
<protein>
    <submittedName>
        <fullName evidence="1">Uncharacterized protein</fullName>
    </submittedName>
</protein>
<dbReference type="OrthoDB" id="5952526at2759"/>
<sequence length="123" mass="13533">MLVKVRMLLDLKNLHMRSTSSTGAAMADAYQLRSSIITNNTEILNRGGHIYRGDCIVRRAGQGTLQGDPQLQHALLGSSARAGRTFAFDAWWVFAWHTIRSAGHAAVYLSRVGYDSGSIRTGR</sequence>
<proteinExistence type="predicted"/>
<keyword evidence="2" id="KW-1185">Reference proteome</keyword>
<name>A0A1J9Q719_9EURO</name>